<organism evidence="1 2">
    <name type="scientific">Tieghemostelium lacteum</name>
    <name type="common">Slime mold</name>
    <name type="synonym">Dictyostelium lacteum</name>
    <dbReference type="NCBI Taxonomy" id="361077"/>
    <lineage>
        <taxon>Eukaryota</taxon>
        <taxon>Amoebozoa</taxon>
        <taxon>Evosea</taxon>
        <taxon>Eumycetozoa</taxon>
        <taxon>Dictyostelia</taxon>
        <taxon>Dictyosteliales</taxon>
        <taxon>Raperosteliaceae</taxon>
        <taxon>Tieghemostelium</taxon>
    </lineage>
</organism>
<proteinExistence type="predicted"/>
<keyword evidence="2" id="KW-1185">Reference proteome</keyword>
<dbReference type="EMBL" id="LODT01000001">
    <property type="protein sequence ID" value="KYR02736.1"/>
    <property type="molecule type" value="Genomic_DNA"/>
</dbReference>
<dbReference type="InParanoid" id="A0A152A938"/>
<gene>
    <name evidence="1" type="ORF">DLAC_11434</name>
</gene>
<sequence length="169" mass="19425">MQRKSSQTVNIPNVQLQESFKQNNISSTNNILNIYNSNKSRLVNNRVEYDTSDQSIDITVYYDITDDISGFSSLEGYIRLIGQDTGVNGFYFQFLSFTSQNLVSGNIRNGRYYFNFTLPQYTNGTYQFGIQSITDQVGNTRWLTYQNILILGSSSQVNVYSDILIHYHN</sequence>
<accession>A0A152A938</accession>
<name>A0A152A938_TIELA</name>
<reference evidence="1 2" key="1">
    <citation type="submission" date="2015-12" db="EMBL/GenBank/DDBJ databases">
        <title>Dictyostelia acquired genes for synthesis and detection of signals that induce cell-type specialization by lateral gene transfer from prokaryotes.</title>
        <authorList>
            <person name="Gloeckner G."/>
            <person name="Schaap P."/>
        </authorList>
    </citation>
    <scope>NUCLEOTIDE SEQUENCE [LARGE SCALE GENOMIC DNA]</scope>
    <source>
        <strain evidence="1 2">TK</strain>
    </source>
</reference>
<evidence type="ECO:0000313" key="2">
    <source>
        <dbReference type="Proteomes" id="UP000076078"/>
    </source>
</evidence>
<protein>
    <submittedName>
        <fullName evidence="1">Uncharacterized protein</fullName>
    </submittedName>
</protein>
<evidence type="ECO:0000313" key="1">
    <source>
        <dbReference type="EMBL" id="KYR02736.1"/>
    </source>
</evidence>
<dbReference type="AlphaFoldDB" id="A0A152A938"/>
<dbReference type="Proteomes" id="UP000076078">
    <property type="component" value="Unassembled WGS sequence"/>
</dbReference>
<comment type="caution">
    <text evidence="1">The sequence shown here is derived from an EMBL/GenBank/DDBJ whole genome shotgun (WGS) entry which is preliminary data.</text>
</comment>